<keyword evidence="5" id="KW-1185">Reference proteome</keyword>
<feature type="domain" description="BD-FAE-like" evidence="3">
    <location>
        <begin position="99"/>
        <end position="198"/>
    </location>
</feature>
<evidence type="ECO:0000256" key="1">
    <source>
        <dbReference type="ARBA" id="ARBA00022801"/>
    </source>
</evidence>
<dbReference type="InterPro" id="IPR050300">
    <property type="entry name" value="GDXG_lipolytic_enzyme"/>
</dbReference>
<dbReference type="AlphaFoldDB" id="A0A0C1EGU4"/>
<dbReference type="InterPro" id="IPR049492">
    <property type="entry name" value="BD-FAE-like_dom"/>
</dbReference>
<feature type="region of interest" description="Disordered" evidence="2">
    <location>
        <begin position="1"/>
        <end position="25"/>
    </location>
</feature>
<dbReference type="Proteomes" id="UP000053475">
    <property type="component" value="Unassembled WGS sequence"/>
</dbReference>
<dbReference type="PANTHER" id="PTHR48081">
    <property type="entry name" value="AB HYDROLASE SUPERFAMILY PROTEIN C4A8.06C"/>
    <property type="match status" value="1"/>
</dbReference>
<dbReference type="Pfam" id="PF20434">
    <property type="entry name" value="BD-FAE"/>
    <property type="match status" value="1"/>
</dbReference>
<dbReference type="EMBL" id="JOMC01000028">
    <property type="protein sequence ID" value="KIA75879.1"/>
    <property type="molecule type" value="Genomic_DNA"/>
</dbReference>
<sequence length="337" mass="35605">MGSDTNATTSTSSAGAGAIGSTTPDPIAVAARGREITGLDIFRRTADESAICMTRVEELMSTMHADVPPGGTDISYGSNDSRVLRFWKPSSKPSSGSTNKAPPIILFVHGGSWRIGTYLDSIGSAKVPHLTSLGYAFATVNYTLFPAVSVAEQVQEVANAVGHLVKNSTTLEIDPERVILMGHSSGAHVASLLGTDTRYLERAGVAIAAIHGVIALDGSNYNAPAELLDSPGPVAENMLYALGKEVETLREMSPTYNARGPNARAFLLLHAQRQGDIRQAAEFVNVLGVTGTTEAALHVFEGEGFEGHVQLLLRLGDQTYPATKVLVDWLSVHVPVA</sequence>
<evidence type="ECO:0000313" key="5">
    <source>
        <dbReference type="Proteomes" id="UP000053475"/>
    </source>
</evidence>
<reference evidence="4 5" key="1">
    <citation type="submission" date="2014-11" db="EMBL/GenBank/DDBJ databases">
        <title>Genomics derived discovery of secondary metabolites biosynthetic gene clusters in Aspergillus ustus.</title>
        <authorList>
            <person name="Pi B."/>
            <person name="Dai F."/>
            <person name="Song X."/>
            <person name="Zhu C."/>
            <person name="Li H."/>
            <person name="Yu D."/>
        </authorList>
    </citation>
    <scope>NUCLEOTIDE SEQUENCE [LARGE SCALE GENOMIC DNA]</scope>
    <source>
        <strain evidence="4 5">3.3904</strain>
    </source>
</reference>
<dbReference type="GO" id="GO:0016787">
    <property type="term" value="F:hydrolase activity"/>
    <property type="evidence" value="ECO:0007669"/>
    <property type="project" value="UniProtKB-KW"/>
</dbReference>
<organism evidence="4 5">
    <name type="scientific">Aspergillus ustus</name>
    <dbReference type="NCBI Taxonomy" id="40382"/>
    <lineage>
        <taxon>Eukaryota</taxon>
        <taxon>Fungi</taxon>
        <taxon>Dikarya</taxon>
        <taxon>Ascomycota</taxon>
        <taxon>Pezizomycotina</taxon>
        <taxon>Eurotiomycetes</taxon>
        <taxon>Eurotiomycetidae</taxon>
        <taxon>Eurotiales</taxon>
        <taxon>Aspergillaceae</taxon>
        <taxon>Aspergillus</taxon>
        <taxon>Aspergillus subgen. Nidulantes</taxon>
    </lineage>
</organism>
<evidence type="ECO:0000313" key="4">
    <source>
        <dbReference type="EMBL" id="KIA75879.1"/>
    </source>
</evidence>
<keyword evidence="1" id="KW-0378">Hydrolase</keyword>
<name>A0A0C1EGU4_ASPUT</name>
<protein>
    <recommendedName>
        <fullName evidence="3">BD-FAE-like domain-containing protein</fullName>
    </recommendedName>
</protein>
<dbReference type="InterPro" id="IPR029058">
    <property type="entry name" value="AB_hydrolase_fold"/>
</dbReference>
<feature type="compositionally biased region" description="Low complexity" evidence="2">
    <location>
        <begin position="1"/>
        <end position="23"/>
    </location>
</feature>
<proteinExistence type="predicted"/>
<dbReference type="SUPFAM" id="SSF53474">
    <property type="entry name" value="alpha/beta-Hydrolases"/>
    <property type="match status" value="1"/>
</dbReference>
<dbReference type="PANTHER" id="PTHR48081:SF33">
    <property type="entry name" value="KYNURENINE FORMAMIDASE"/>
    <property type="match status" value="1"/>
</dbReference>
<evidence type="ECO:0000256" key="2">
    <source>
        <dbReference type="SAM" id="MobiDB-lite"/>
    </source>
</evidence>
<accession>A0A0C1EGU4</accession>
<dbReference type="Gene3D" id="3.40.50.1820">
    <property type="entry name" value="alpha/beta hydrolase"/>
    <property type="match status" value="1"/>
</dbReference>
<gene>
    <name evidence="4" type="ORF">HK57_00321</name>
</gene>
<evidence type="ECO:0000259" key="3">
    <source>
        <dbReference type="Pfam" id="PF20434"/>
    </source>
</evidence>
<comment type="caution">
    <text evidence="4">The sequence shown here is derived from an EMBL/GenBank/DDBJ whole genome shotgun (WGS) entry which is preliminary data.</text>
</comment>